<comment type="subcellular location">
    <subcellularLocation>
        <location evidence="1">Secreted</location>
    </subcellularLocation>
</comment>
<keyword evidence="5" id="KW-1015">Disulfide bond</keyword>
<evidence type="ECO:0000313" key="8">
    <source>
        <dbReference type="EMBL" id="MBC1171438.1"/>
    </source>
</evidence>
<evidence type="ECO:0000256" key="5">
    <source>
        <dbReference type="ARBA" id="ARBA00023157"/>
    </source>
</evidence>
<evidence type="ECO:0000256" key="1">
    <source>
        <dbReference type="ARBA" id="ARBA00004613"/>
    </source>
</evidence>
<name>A0A1B0CIZ5_LUTLO</name>
<dbReference type="VEuPathDB" id="VectorBase:LLONM1_010725"/>
<dbReference type="Pfam" id="PF02221">
    <property type="entry name" value="E1_DerP2_DerF2"/>
    <property type="match status" value="1"/>
</dbReference>
<dbReference type="Gene3D" id="2.60.40.770">
    <property type="match status" value="1"/>
</dbReference>
<dbReference type="PANTHER" id="PTHR11306:SF68">
    <property type="entry name" value="NPC INTRACELLULAR CHOLESTEROL TRANSPORTER 2"/>
    <property type="match status" value="1"/>
</dbReference>
<feature type="chain" id="PRO_5044555366" evidence="6">
    <location>
        <begin position="20"/>
        <end position="152"/>
    </location>
</feature>
<feature type="signal peptide" evidence="6">
    <location>
        <begin position="1"/>
        <end position="19"/>
    </location>
</feature>
<evidence type="ECO:0000256" key="4">
    <source>
        <dbReference type="ARBA" id="ARBA00022729"/>
    </source>
</evidence>
<reference evidence="8" key="2">
    <citation type="journal article" date="2020" name="BMC">
        <title>Leishmania infection induces a limited differential gene expression in the sand fly midgut.</title>
        <authorList>
            <person name="Coutinho-Abreu I.V."/>
            <person name="Serafim T.D."/>
            <person name="Meneses C."/>
            <person name="Kamhawi S."/>
            <person name="Oliveira F."/>
            <person name="Valenzuela J.G."/>
        </authorList>
    </citation>
    <scope>NUCLEOTIDE SEQUENCE</scope>
    <source>
        <strain evidence="8">Jacobina</strain>
        <tissue evidence="8">Midgut</tissue>
    </source>
</reference>
<dbReference type="FunFam" id="2.60.40.770:FF:000001">
    <property type="entry name" value="NPC intracellular cholesterol transporter 2"/>
    <property type="match status" value="1"/>
</dbReference>
<dbReference type="EMBL" id="GITU01002735">
    <property type="protein sequence ID" value="MBC1171438.1"/>
    <property type="molecule type" value="Transcribed_RNA"/>
</dbReference>
<dbReference type="SUPFAM" id="SSF81296">
    <property type="entry name" value="E set domains"/>
    <property type="match status" value="1"/>
</dbReference>
<dbReference type="AlphaFoldDB" id="A0A1B0CIZ5"/>
<dbReference type="InterPro" id="IPR039670">
    <property type="entry name" value="NPC2-like"/>
</dbReference>
<keyword evidence="3" id="KW-0964">Secreted</keyword>
<dbReference type="GO" id="GO:0032367">
    <property type="term" value="P:intracellular cholesterol transport"/>
    <property type="evidence" value="ECO:0007669"/>
    <property type="project" value="InterPro"/>
</dbReference>
<evidence type="ECO:0000256" key="6">
    <source>
        <dbReference type="SAM" id="SignalP"/>
    </source>
</evidence>
<dbReference type="EMBL" id="AJWK01013919">
    <property type="status" value="NOT_ANNOTATED_CDS"/>
    <property type="molecule type" value="Genomic_DNA"/>
</dbReference>
<dbReference type="InterPro" id="IPR014756">
    <property type="entry name" value="Ig_E-set"/>
</dbReference>
<dbReference type="VEuPathDB" id="VectorBase:LLOJ004428"/>
<dbReference type="GO" id="GO:0032934">
    <property type="term" value="F:sterol binding"/>
    <property type="evidence" value="ECO:0007669"/>
    <property type="project" value="InterPro"/>
</dbReference>
<evidence type="ECO:0000256" key="3">
    <source>
        <dbReference type="ARBA" id="ARBA00022525"/>
    </source>
</evidence>
<dbReference type="CTD" id="33374"/>
<evidence type="ECO:0000259" key="7">
    <source>
        <dbReference type="SMART" id="SM00737"/>
    </source>
</evidence>
<comment type="similarity">
    <text evidence="2">Belongs to the NPC2 family.</text>
</comment>
<protein>
    <submittedName>
        <fullName evidence="8">Putative ecdysteroid-regulated 16 kDa protein</fullName>
    </submittedName>
</protein>
<organism evidence="9 10">
    <name type="scientific">Lutzomyia longipalpis</name>
    <name type="common">Sand fly</name>
    <dbReference type="NCBI Taxonomy" id="7200"/>
    <lineage>
        <taxon>Eukaryota</taxon>
        <taxon>Metazoa</taxon>
        <taxon>Ecdysozoa</taxon>
        <taxon>Arthropoda</taxon>
        <taxon>Hexapoda</taxon>
        <taxon>Insecta</taxon>
        <taxon>Pterygota</taxon>
        <taxon>Neoptera</taxon>
        <taxon>Endopterygota</taxon>
        <taxon>Diptera</taxon>
        <taxon>Nematocera</taxon>
        <taxon>Psychodoidea</taxon>
        <taxon>Psychodidae</taxon>
        <taxon>Lutzomyia</taxon>
        <taxon>Lutzomyia</taxon>
    </lineage>
</organism>
<evidence type="ECO:0000313" key="9">
    <source>
        <dbReference type="EnsemblMetazoa" id="LLOJ004428-PA"/>
    </source>
</evidence>
<dbReference type="EnsemblMetazoa" id="LLOJ004428-RA">
    <property type="protein sequence ID" value="LLOJ004428-PA"/>
    <property type="gene ID" value="LLOJ004428"/>
</dbReference>
<dbReference type="Proteomes" id="UP000092461">
    <property type="component" value="Unassembled WGS sequence"/>
</dbReference>
<evidence type="ECO:0000313" key="10">
    <source>
        <dbReference type="Proteomes" id="UP000092461"/>
    </source>
</evidence>
<dbReference type="GO" id="GO:0005576">
    <property type="term" value="C:extracellular region"/>
    <property type="evidence" value="ECO:0007669"/>
    <property type="project" value="UniProtKB-SubCell"/>
</dbReference>
<sequence length="152" mass="16480">MKNLLLPLFTATLIVAVRSDYANIFRDCGSKAGSFSKVEVTNCDPNHPPCILKRNTNATICIEFTPNVECGEITAVVHGDLMGVSVPFPISNPNACTSAGVDCPVKPGTTYRYTATLPVLKSYPKVKVDVKWELKDSHNNDIVCVIIPAKVD</sequence>
<evidence type="ECO:0000256" key="2">
    <source>
        <dbReference type="ARBA" id="ARBA00006370"/>
    </source>
</evidence>
<reference evidence="10" key="1">
    <citation type="submission" date="2012-05" db="EMBL/GenBank/DDBJ databases">
        <title>Whole Genome Assembly of Lutzomyia longipalpis.</title>
        <authorList>
            <person name="Richards S."/>
            <person name="Qu C."/>
            <person name="Dillon R."/>
            <person name="Worley K."/>
            <person name="Scherer S."/>
            <person name="Batterton M."/>
            <person name="Taylor A."/>
            <person name="Hawes A."/>
            <person name="Hernandez B."/>
            <person name="Kovar C."/>
            <person name="Mandapat C."/>
            <person name="Pham C."/>
            <person name="Qu C."/>
            <person name="Jing C."/>
            <person name="Bess C."/>
            <person name="Bandaranaike D."/>
            <person name="Ngo D."/>
            <person name="Ongeri F."/>
            <person name="Arias F."/>
            <person name="Lara F."/>
            <person name="Weissenberger G."/>
            <person name="Kamau G."/>
            <person name="Han H."/>
            <person name="Shen H."/>
            <person name="Dinh H."/>
            <person name="Khalil I."/>
            <person name="Jones J."/>
            <person name="Shafer J."/>
            <person name="Jayaseelan J."/>
            <person name="Quiroz J."/>
            <person name="Blankenburg K."/>
            <person name="Nguyen L."/>
            <person name="Jackson L."/>
            <person name="Francisco L."/>
            <person name="Tang L.-Y."/>
            <person name="Pu L.-L."/>
            <person name="Perales L."/>
            <person name="Lorensuhewa L."/>
            <person name="Munidasa M."/>
            <person name="Coyle M."/>
            <person name="Taylor M."/>
            <person name="Puazo M."/>
            <person name="Firestine M."/>
            <person name="Scheel M."/>
            <person name="Javaid M."/>
            <person name="Wang M."/>
            <person name="Li M."/>
            <person name="Tabassum N."/>
            <person name="Saada N."/>
            <person name="Osuji N."/>
            <person name="Aqrawi P."/>
            <person name="Fu Q."/>
            <person name="Thornton R."/>
            <person name="Raj R."/>
            <person name="Goodspeed R."/>
            <person name="Mata R."/>
            <person name="Najjar R."/>
            <person name="Gubbala S."/>
            <person name="Lee S."/>
            <person name="Denson S."/>
            <person name="Patil S."/>
            <person name="Macmil S."/>
            <person name="Qi S."/>
            <person name="Matskevitch T."/>
            <person name="Palculict T."/>
            <person name="Mathew T."/>
            <person name="Vee V."/>
            <person name="Velamala V."/>
            <person name="Korchina V."/>
            <person name="Cai W."/>
            <person name="Liu W."/>
            <person name="Dai W."/>
            <person name="Zou X."/>
            <person name="Zhu Y."/>
            <person name="Zhang Y."/>
            <person name="Wu Y.-Q."/>
            <person name="Xin Y."/>
            <person name="Nazarath L."/>
            <person name="Kovar C."/>
            <person name="Han Y."/>
            <person name="Muzny D."/>
            <person name="Gibbs R."/>
        </authorList>
    </citation>
    <scope>NUCLEOTIDE SEQUENCE [LARGE SCALE GENOMIC DNA]</scope>
    <source>
        <strain evidence="10">Jacobina</strain>
    </source>
</reference>
<reference evidence="9" key="3">
    <citation type="submission" date="2020-05" db="UniProtKB">
        <authorList>
            <consortium name="EnsemblMetazoa"/>
        </authorList>
    </citation>
    <scope>IDENTIFICATION</scope>
    <source>
        <strain evidence="9">Jacobina</strain>
    </source>
</reference>
<feature type="domain" description="MD-2-related lipid-recognition" evidence="7">
    <location>
        <begin position="25"/>
        <end position="149"/>
    </location>
</feature>
<keyword evidence="10" id="KW-1185">Reference proteome</keyword>
<accession>A0A1B0CIZ5</accession>
<dbReference type="GeneID" id="129792007"/>
<dbReference type="PANTHER" id="PTHR11306">
    <property type="entry name" value="NIEMANN PICK TYPE C2 PROTEIN NPC2-RELATED"/>
    <property type="match status" value="1"/>
</dbReference>
<dbReference type="InterPro" id="IPR033916">
    <property type="entry name" value="ML_Npc2-like"/>
</dbReference>
<dbReference type="CDD" id="cd00916">
    <property type="entry name" value="Npc2_like"/>
    <property type="match status" value="1"/>
</dbReference>
<dbReference type="InterPro" id="IPR003172">
    <property type="entry name" value="ML_dom"/>
</dbReference>
<keyword evidence="4 6" id="KW-0732">Signal</keyword>
<dbReference type="OrthoDB" id="4937502at2759"/>
<dbReference type="SMART" id="SM00737">
    <property type="entry name" value="ML"/>
    <property type="match status" value="1"/>
</dbReference>
<proteinExistence type="inferred from homology"/>
<dbReference type="RefSeq" id="XP_055686695.1">
    <property type="nucleotide sequence ID" value="XM_055830720.1"/>
</dbReference>
<dbReference type="KEGG" id="lll:129792007"/>